<name>A0A6J7GHG1_9ZZZZ</name>
<sequence>MMSVTLEPLDTFVPAGGLLVMTRSFGVRGSAAR</sequence>
<protein>
    <submittedName>
        <fullName evidence="1">Unannotated protein</fullName>
    </submittedName>
</protein>
<accession>A0A6J7GHG1</accession>
<evidence type="ECO:0000313" key="1">
    <source>
        <dbReference type="EMBL" id="CAB4903543.1"/>
    </source>
</evidence>
<gene>
    <name evidence="1" type="ORF">UFOPK3492_01068</name>
</gene>
<dbReference type="EMBL" id="CAFBMD010000093">
    <property type="protein sequence ID" value="CAB4903543.1"/>
    <property type="molecule type" value="Genomic_DNA"/>
</dbReference>
<reference evidence="1" key="1">
    <citation type="submission" date="2020-05" db="EMBL/GenBank/DDBJ databases">
        <authorList>
            <person name="Chiriac C."/>
            <person name="Salcher M."/>
            <person name="Ghai R."/>
            <person name="Kavagutti S V."/>
        </authorList>
    </citation>
    <scope>NUCLEOTIDE SEQUENCE</scope>
</reference>
<proteinExistence type="predicted"/>
<dbReference type="AlphaFoldDB" id="A0A6J7GHG1"/>
<organism evidence="1">
    <name type="scientific">freshwater metagenome</name>
    <dbReference type="NCBI Taxonomy" id="449393"/>
    <lineage>
        <taxon>unclassified sequences</taxon>
        <taxon>metagenomes</taxon>
        <taxon>ecological metagenomes</taxon>
    </lineage>
</organism>